<dbReference type="GO" id="GO:0005776">
    <property type="term" value="C:autophagosome"/>
    <property type="evidence" value="ECO:0007669"/>
    <property type="project" value="TreeGrafter"/>
</dbReference>
<feature type="domain" description="Protein kinase" evidence="6">
    <location>
        <begin position="320"/>
        <end position="572"/>
    </location>
</feature>
<dbReference type="Gene3D" id="1.10.510.10">
    <property type="entry name" value="Transferase(Phosphotransferase) domain 1"/>
    <property type="match status" value="2"/>
</dbReference>
<reference evidence="7" key="1">
    <citation type="submission" date="2021-02" db="EMBL/GenBank/DDBJ databases">
        <authorList>
            <person name="Nowell W R."/>
        </authorList>
    </citation>
    <scope>NUCLEOTIDE SEQUENCE</scope>
</reference>
<evidence type="ECO:0000313" key="8">
    <source>
        <dbReference type="Proteomes" id="UP000663828"/>
    </source>
</evidence>
<dbReference type="InterPro" id="IPR008271">
    <property type="entry name" value="Ser/Thr_kinase_AS"/>
</dbReference>
<dbReference type="InterPro" id="IPR017441">
    <property type="entry name" value="Protein_kinase_ATP_BS"/>
</dbReference>
<organism evidence="7 8">
    <name type="scientific">Adineta ricciae</name>
    <name type="common">Rotifer</name>
    <dbReference type="NCBI Taxonomy" id="249248"/>
    <lineage>
        <taxon>Eukaryota</taxon>
        <taxon>Metazoa</taxon>
        <taxon>Spiralia</taxon>
        <taxon>Gnathifera</taxon>
        <taxon>Rotifera</taxon>
        <taxon>Eurotatoria</taxon>
        <taxon>Bdelloidea</taxon>
        <taxon>Adinetida</taxon>
        <taxon>Adinetidae</taxon>
        <taxon>Adineta</taxon>
    </lineage>
</organism>
<proteinExistence type="predicted"/>
<keyword evidence="2 5" id="KW-0547">Nucleotide-binding</keyword>
<feature type="domain" description="Protein kinase" evidence="6">
    <location>
        <begin position="39"/>
        <end position="291"/>
    </location>
</feature>
<dbReference type="GO" id="GO:0000407">
    <property type="term" value="C:phagophore assembly site"/>
    <property type="evidence" value="ECO:0007669"/>
    <property type="project" value="TreeGrafter"/>
</dbReference>
<evidence type="ECO:0000259" key="6">
    <source>
        <dbReference type="PROSITE" id="PS50011"/>
    </source>
</evidence>
<dbReference type="GO" id="GO:0016020">
    <property type="term" value="C:membrane"/>
    <property type="evidence" value="ECO:0007669"/>
    <property type="project" value="TreeGrafter"/>
</dbReference>
<dbReference type="GO" id="GO:0004674">
    <property type="term" value="F:protein serine/threonine kinase activity"/>
    <property type="evidence" value="ECO:0007669"/>
    <property type="project" value="InterPro"/>
</dbReference>
<keyword evidence="1" id="KW-0808">Transferase</keyword>
<dbReference type="CDD" id="cd14014">
    <property type="entry name" value="STKc_PknB_like"/>
    <property type="match status" value="1"/>
</dbReference>
<evidence type="ECO:0000313" key="7">
    <source>
        <dbReference type="EMBL" id="CAF1366712.1"/>
    </source>
</evidence>
<evidence type="ECO:0000256" key="4">
    <source>
        <dbReference type="ARBA" id="ARBA00022840"/>
    </source>
</evidence>
<dbReference type="EMBL" id="CAJNOR010003005">
    <property type="protein sequence ID" value="CAF1366712.1"/>
    <property type="molecule type" value="Genomic_DNA"/>
</dbReference>
<dbReference type="PROSITE" id="PS50011">
    <property type="entry name" value="PROTEIN_KINASE_DOM"/>
    <property type="match status" value="2"/>
</dbReference>
<accession>A0A815IQD9</accession>
<keyword evidence="8" id="KW-1185">Reference proteome</keyword>
<sequence>MLNNLRPVHVWIDDGFRQNRTYPVARMEGEVWLIFNEKYTISKHIGDGGFGFVYAAQRDRDRKPVAIKVVTVASGLGEAARQNSESVLNEFQKSRELSRLTNQIVHMFSVDFNAQYGLAFLVMELGQQDFEKYLQQKQMLSSLQRKLLWRQLVNIALILRHSKIVHRDIKPENLIVFPGDIIKLSDLGIAKRVLQKSSPIGSPPYSAPEVTSPMSSYMSLTTRADVWSWGAILYRMTYMVPPDYNHLSRPPSFNQNASPDPLLLDVLHHTLVTNPWKRADTTTYFGKVDYVPQNPNDQRHYAYRSVPMEHHVVSIHKQPYIFDRKLATGKYSSVYAARRRVDNKPVAIKVLSFVGRNSREVSMIAQSFMNEIRMTRRLVGQSNHIMYLHDFDFHNTGLSFIVMELGQQDLEKYLSQRSAISPTERKVIWRQLVDIATVLHNSQIIHLNISPDNLIVFYGNLIKLTDFGMAQKVNEPGTITHGTPPYSAPELTIVSRHNVPSITSKADIWSLGAILYRMTYMTPPDYIEPCHRPLPHQNPIQDSHLLSVLRHTLLIDAKDRADASWLTKHPYTTTA</sequence>
<gene>
    <name evidence="7" type="ORF">XAT740_LOCUS32314</name>
</gene>
<feature type="binding site" evidence="5">
    <location>
        <position position="68"/>
    </location>
    <ligand>
        <name>ATP</name>
        <dbReference type="ChEBI" id="CHEBI:30616"/>
    </ligand>
</feature>
<dbReference type="GO" id="GO:0005524">
    <property type="term" value="F:ATP binding"/>
    <property type="evidence" value="ECO:0007669"/>
    <property type="project" value="UniProtKB-UniRule"/>
</dbReference>
<evidence type="ECO:0000256" key="5">
    <source>
        <dbReference type="PROSITE-ProRule" id="PRU10141"/>
    </source>
</evidence>
<keyword evidence="3" id="KW-0418">Kinase</keyword>
<dbReference type="GO" id="GO:0000045">
    <property type="term" value="P:autophagosome assembly"/>
    <property type="evidence" value="ECO:0007669"/>
    <property type="project" value="TreeGrafter"/>
</dbReference>
<dbReference type="PANTHER" id="PTHR24348:SF22">
    <property type="entry name" value="NON-SPECIFIC SERINE_THREONINE PROTEIN KINASE"/>
    <property type="match status" value="1"/>
</dbReference>
<dbReference type="SUPFAM" id="SSF56112">
    <property type="entry name" value="Protein kinase-like (PK-like)"/>
    <property type="match status" value="2"/>
</dbReference>
<evidence type="ECO:0000256" key="2">
    <source>
        <dbReference type="ARBA" id="ARBA00022741"/>
    </source>
</evidence>
<dbReference type="Pfam" id="PF00069">
    <property type="entry name" value="Pkinase"/>
    <property type="match status" value="2"/>
</dbReference>
<dbReference type="PANTHER" id="PTHR24348">
    <property type="entry name" value="SERINE/THREONINE-PROTEIN KINASE UNC-51-RELATED"/>
    <property type="match status" value="1"/>
</dbReference>
<dbReference type="PROSITE" id="PS00107">
    <property type="entry name" value="PROTEIN_KINASE_ATP"/>
    <property type="match status" value="1"/>
</dbReference>
<dbReference type="SMART" id="SM00220">
    <property type="entry name" value="S_TKc"/>
    <property type="match status" value="2"/>
</dbReference>
<dbReference type="GO" id="GO:0005829">
    <property type="term" value="C:cytosol"/>
    <property type="evidence" value="ECO:0007669"/>
    <property type="project" value="TreeGrafter"/>
</dbReference>
<dbReference type="PROSITE" id="PS00108">
    <property type="entry name" value="PROTEIN_KINASE_ST"/>
    <property type="match status" value="1"/>
</dbReference>
<dbReference type="InterPro" id="IPR011009">
    <property type="entry name" value="Kinase-like_dom_sf"/>
</dbReference>
<evidence type="ECO:0000256" key="3">
    <source>
        <dbReference type="ARBA" id="ARBA00022777"/>
    </source>
</evidence>
<comment type="caution">
    <text evidence="7">The sequence shown here is derived from an EMBL/GenBank/DDBJ whole genome shotgun (WGS) entry which is preliminary data.</text>
</comment>
<protein>
    <recommendedName>
        <fullName evidence="6">Protein kinase domain-containing protein</fullName>
    </recommendedName>
</protein>
<dbReference type="Proteomes" id="UP000663828">
    <property type="component" value="Unassembled WGS sequence"/>
</dbReference>
<evidence type="ECO:0000256" key="1">
    <source>
        <dbReference type="ARBA" id="ARBA00022679"/>
    </source>
</evidence>
<dbReference type="AlphaFoldDB" id="A0A815IQD9"/>
<dbReference type="GO" id="GO:0010506">
    <property type="term" value="P:regulation of autophagy"/>
    <property type="evidence" value="ECO:0007669"/>
    <property type="project" value="InterPro"/>
</dbReference>
<dbReference type="InterPro" id="IPR000719">
    <property type="entry name" value="Prot_kinase_dom"/>
</dbReference>
<keyword evidence="4 5" id="KW-0067">ATP-binding</keyword>
<name>A0A815IQD9_ADIRI</name>
<dbReference type="InterPro" id="IPR045269">
    <property type="entry name" value="Atg1-like"/>
</dbReference>